<dbReference type="InParanoid" id="A0A0C3GLD6"/>
<proteinExistence type="predicted"/>
<name>A0A0C3GLD6_PILCF</name>
<accession>A0A0C3GLD6</accession>
<dbReference type="EMBL" id="KN832970">
    <property type="protein sequence ID" value="KIM92399.1"/>
    <property type="molecule type" value="Genomic_DNA"/>
</dbReference>
<dbReference type="AlphaFoldDB" id="A0A0C3GLD6"/>
<dbReference type="Proteomes" id="UP000054166">
    <property type="component" value="Unassembled WGS sequence"/>
</dbReference>
<organism evidence="1 2">
    <name type="scientific">Piloderma croceum (strain F 1598)</name>
    <dbReference type="NCBI Taxonomy" id="765440"/>
    <lineage>
        <taxon>Eukaryota</taxon>
        <taxon>Fungi</taxon>
        <taxon>Dikarya</taxon>
        <taxon>Basidiomycota</taxon>
        <taxon>Agaricomycotina</taxon>
        <taxon>Agaricomycetes</taxon>
        <taxon>Agaricomycetidae</taxon>
        <taxon>Atheliales</taxon>
        <taxon>Atheliaceae</taxon>
        <taxon>Piloderma</taxon>
    </lineage>
</organism>
<reference evidence="1 2" key="1">
    <citation type="submission" date="2014-04" db="EMBL/GenBank/DDBJ databases">
        <authorList>
            <consortium name="DOE Joint Genome Institute"/>
            <person name="Kuo A."/>
            <person name="Tarkka M."/>
            <person name="Buscot F."/>
            <person name="Kohler A."/>
            <person name="Nagy L.G."/>
            <person name="Floudas D."/>
            <person name="Copeland A."/>
            <person name="Barry K.W."/>
            <person name="Cichocki N."/>
            <person name="Veneault-Fourrey C."/>
            <person name="LaButti K."/>
            <person name="Lindquist E.A."/>
            <person name="Lipzen A."/>
            <person name="Lundell T."/>
            <person name="Morin E."/>
            <person name="Murat C."/>
            <person name="Sun H."/>
            <person name="Tunlid A."/>
            <person name="Henrissat B."/>
            <person name="Grigoriev I.V."/>
            <person name="Hibbett D.S."/>
            <person name="Martin F."/>
            <person name="Nordberg H.P."/>
            <person name="Cantor M.N."/>
            <person name="Hua S.X."/>
        </authorList>
    </citation>
    <scope>NUCLEOTIDE SEQUENCE [LARGE SCALE GENOMIC DNA]</scope>
    <source>
        <strain evidence="1 2">F 1598</strain>
    </source>
</reference>
<evidence type="ECO:0000313" key="1">
    <source>
        <dbReference type="EMBL" id="KIM92399.1"/>
    </source>
</evidence>
<dbReference type="STRING" id="765440.A0A0C3GLD6"/>
<sequence>MSSIHTQRAKRWETNPFLAEWLANAFEYCHNTTEGKQTFERWAIEKYGPVEGKAKILSCKVRPRKNHGTPTGNAHLWNSSGVELGACDDAMKLYHLFTSENNLCYPERTKPAPKRRRGESSVDWLSRRHEALLNGCKIPNIDWEMTRAIAISEFASVPELRF</sequence>
<keyword evidence="2" id="KW-1185">Reference proteome</keyword>
<dbReference type="HOGENOM" id="CLU_1636024_0_0_1"/>
<evidence type="ECO:0000313" key="2">
    <source>
        <dbReference type="Proteomes" id="UP000054166"/>
    </source>
</evidence>
<dbReference type="OrthoDB" id="2922289at2759"/>
<protein>
    <submittedName>
        <fullName evidence="1">Uncharacterized protein</fullName>
    </submittedName>
</protein>
<gene>
    <name evidence="1" type="ORF">PILCRDRAFT_121999</name>
</gene>
<reference evidence="2" key="2">
    <citation type="submission" date="2015-01" db="EMBL/GenBank/DDBJ databases">
        <title>Evolutionary Origins and Diversification of the Mycorrhizal Mutualists.</title>
        <authorList>
            <consortium name="DOE Joint Genome Institute"/>
            <consortium name="Mycorrhizal Genomics Consortium"/>
            <person name="Kohler A."/>
            <person name="Kuo A."/>
            <person name="Nagy L.G."/>
            <person name="Floudas D."/>
            <person name="Copeland A."/>
            <person name="Barry K.W."/>
            <person name="Cichocki N."/>
            <person name="Veneault-Fourrey C."/>
            <person name="LaButti K."/>
            <person name="Lindquist E.A."/>
            <person name="Lipzen A."/>
            <person name="Lundell T."/>
            <person name="Morin E."/>
            <person name="Murat C."/>
            <person name="Riley R."/>
            <person name="Ohm R."/>
            <person name="Sun H."/>
            <person name="Tunlid A."/>
            <person name="Henrissat B."/>
            <person name="Grigoriev I.V."/>
            <person name="Hibbett D.S."/>
            <person name="Martin F."/>
        </authorList>
    </citation>
    <scope>NUCLEOTIDE SEQUENCE [LARGE SCALE GENOMIC DNA]</scope>
    <source>
        <strain evidence="2">F 1598</strain>
    </source>
</reference>